<dbReference type="InParanoid" id="A0A1Y2LWQ6"/>
<feature type="region of interest" description="Disordered" evidence="1">
    <location>
        <begin position="255"/>
        <end position="283"/>
    </location>
</feature>
<evidence type="ECO:0008006" key="5">
    <source>
        <dbReference type="Google" id="ProtNLM"/>
    </source>
</evidence>
<evidence type="ECO:0000313" key="4">
    <source>
        <dbReference type="Proteomes" id="UP000193240"/>
    </source>
</evidence>
<evidence type="ECO:0000256" key="1">
    <source>
        <dbReference type="SAM" id="MobiDB-lite"/>
    </source>
</evidence>
<evidence type="ECO:0000313" key="3">
    <source>
        <dbReference type="EMBL" id="OSS47999.1"/>
    </source>
</evidence>
<proteinExistence type="predicted"/>
<name>A0A1Y2LWQ6_EPING</name>
<dbReference type="AlphaFoldDB" id="A0A1Y2LWQ6"/>
<feature type="signal peptide" evidence="2">
    <location>
        <begin position="1"/>
        <end position="19"/>
    </location>
</feature>
<sequence>MKPITVALSALAFVCFAAARKGNDASVSTSVPESGTGIDSVQGFTTSFTESSVGSTCTKAIRLFPSSSDDKYPYNPFFTTTTIIQHWCNGYPCGENGELRSTVAAERRGPPIEPDRSYSPIHEPGEPCTTSEVIASALPASSTLSADNGDPSTTSEVFFSVQPVQPTSVTGIPSEFWYLLVPTSSTSLTYGAVPSSDLGDKNSSPVARASPMYTIDCTHHYCPSGMPTVITMMPFLPEITVKPSGPEHTHNQFHAPGNPQTYPQTAGEKRETGVPTGPWRRLDLPPITMQTTVKSVVTRNPKISFPDVPPKPTQTQPYPLSVSIPSLSPLPQSVASIDPCYRHYCAPGQSAPAPLTGNNFSAN</sequence>
<evidence type="ECO:0000256" key="2">
    <source>
        <dbReference type="SAM" id="SignalP"/>
    </source>
</evidence>
<organism evidence="3 4">
    <name type="scientific">Epicoccum nigrum</name>
    <name type="common">Soil fungus</name>
    <name type="synonym">Epicoccum purpurascens</name>
    <dbReference type="NCBI Taxonomy" id="105696"/>
    <lineage>
        <taxon>Eukaryota</taxon>
        <taxon>Fungi</taxon>
        <taxon>Dikarya</taxon>
        <taxon>Ascomycota</taxon>
        <taxon>Pezizomycotina</taxon>
        <taxon>Dothideomycetes</taxon>
        <taxon>Pleosporomycetidae</taxon>
        <taxon>Pleosporales</taxon>
        <taxon>Pleosporineae</taxon>
        <taxon>Didymellaceae</taxon>
        <taxon>Epicoccum</taxon>
    </lineage>
</organism>
<feature type="chain" id="PRO_5012440804" description="Extracellular serine-rich protein" evidence="2">
    <location>
        <begin position="20"/>
        <end position="363"/>
    </location>
</feature>
<gene>
    <name evidence="3" type="ORF">B5807_06576</name>
</gene>
<accession>A0A1Y2LWQ6</accession>
<protein>
    <recommendedName>
        <fullName evidence="5">Extracellular serine-rich protein</fullName>
    </recommendedName>
</protein>
<reference evidence="3 4" key="1">
    <citation type="journal article" date="2017" name="Genome Announc.">
        <title>Genome sequence of the saprophytic ascomycete Epicoccum nigrum ICMP 19927 strain isolated from New Zealand.</title>
        <authorList>
            <person name="Fokin M."/>
            <person name="Fleetwood D."/>
            <person name="Weir B.S."/>
            <person name="Villas-Boas S.G."/>
        </authorList>
    </citation>
    <scope>NUCLEOTIDE SEQUENCE [LARGE SCALE GENOMIC DNA]</scope>
    <source>
        <strain evidence="3 4">ICMP 19927</strain>
    </source>
</reference>
<keyword evidence="2" id="KW-0732">Signal</keyword>
<keyword evidence="4" id="KW-1185">Reference proteome</keyword>
<dbReference type="EMBL" id="KZ107847">
    <property type="protein sequence ID" value="OSS47999.1"/>
    <property type="molecule type" value="Genomic_DNA"/>
</dbReference>
<dbReference type="Proteomes" id="UP000193240">
    <property type="component" value="Unassembled WGS sequence"/>
</dbReference>